<name>A0A6J7JVZ6_9ZZZZ</name>
<evidence type="ECO:0000313" key="1">
    <source>
        <dbReference type="EMBL" id="CAB4948008.1"/>
    </source>
</evidence>
<dbReference type="AlphaFoldDB" id="A0A6J7JVZ6"/>
<accession>A0A6J7JVZ6</accession>
<dbReference type="AntiFam" id="ANF00133">
    <property type="entry name" value="Shadow ORF (opposite mccA)"/>
</dbReference>
<protein>
    <submittedName>
        <fullName evidence="1">Unannotated protein</fullName>
    </submittedName>
</protein>
<organism evidence="1">
    <name type="scientific">freshwater metagenome</name>
    <dbReference type="NCBI Taxonomy" id="449393"/>
    <lineage>
        <taxon>unclassified sequences</taxon>
        <taxon>metagenomes</taxon>
        <taxon>ecological metagenomes</taxon>
    </lineage>
</organism>
<reference evidence="1" key="1">
    <citation type="submission" date="2020-05" db="EMBL/GenBank/DDBJ databases">
        <authorList>
            <person name="Chiriac C."/>
            <person name="Salcher M."/>
            <person name="Ghai R."/>
            <person name="Kavagutti S V."/>
        </authorList>
    </citation>
    <scope>NUCLEOTIDE SEQUENCE</scope>
</reference>
<gene>
    <name evidence="1" type="ORF">UFOPK3733_01701</name>
</gene>
<dbReference type="EMBL" id="CAFBNC010000104">
    <property type="protein sequence ID" value="CAB4948008.1"/>
    <property type="molecule type" value="Genomic_DNA"/>
</dbReference>
<sequence length="149" mass="15832">MTGKGDGLLGERQGKARCDPDLFGHEVDARHHFGDRVLDLKAGVHLKEEEFAVLIEELHSAGVVIPAGFCDLDSGIAHGLANLCGERRCRALFDELLVTALGRAVALSNPHTVAVGVADDLHFDVTWPGEVALDVALVAAETLERFAAG</sequence>
<proteinExistence type="predicted"/>